<evidence type="ECO:0000313" key="1">
    <source>
        <dbReference type="EMBL" id="HIW02862.1"/>
    </source>
</evidence>
<reference evidence="1" key="2">
    <citation type="submission" date="2021-04" db="EMBL/GenBank/DDBJ databases">
        <authorList>
            <person name="Gilroy R."/>
        </authorList>
    </citation>
    <scope>NUCLEOTIDE SEQUENCE</scope>
    <source>
        <strain evidence="1">12435</strain>
    </source>
</reference>
<gene>
    <name evidence="1" type="ORF">H9892_05940</name>
</gene>
<reference evidence="1" key="1">
    <citation type="journal article" date="2021" name="PeerJ">
        <title>Extensive microbial diversity within the chicken gut microbiome revealed by metagenomics and culture.</title>
        <authorList>
            <person name="Gilroy R."/>
            <person name="Ravi A."/>
            <person name="Getino M."/>
            <person name="Pursley I."/>
            <person name="Horton D.L."/>
            <person name="Alikhan N.F."/>
            <person name="Baker D."/>
            <person name="Gharbi K."/>
            <person name="Hall N."/>
            <person name="Watson M."/>
            <person name="Adriaenssens E.M."/>
            <person name="Foster-Nyarko E."/>
            <person name="Jarju S."/>
            <person name="Secka A."/>
            <person name="Antonio M."/>
            <person name="Oren A."/>
            <person name="Chaudhuri R.R."/>
            <person name="La Ragione R."/>
            <person name="Hildebrand F."/>
            <person name="Pallen M.J."/>
        </authorList>
    </citation>
    <scope>NUCLEOTIDE SEQUENCE</scope>
    <source>
        <strain evidence="1">12435</strain>
    </source>
</reference>
<name>A0A9D1PZY3_9FIRM</name>
<comment type="caution">
    <text evidence="1">The sequence shown here is derived from an EMBL/GenBank/DDBJ whole genome shotgun (WGS) entry which is preliminary data.</text>
</comment>
<dbReference type="AlphaFoldDB" id="A0A9D1PZY3"/>
<proteinExistence type="predicted"/>
<protein>
    <recommendedName>
        <fullName evidence="3">PRC-barrel domain-containing protein</fullName>
    </recommendedName>
</protein>
<evidence type="ECO:0008006" key="3">
    <source>
        <dbReference type="Google" id="ProtNLM"/>
    </source>
</evidence>
<dbReference type="EMBL" id="DXHS01000094">
    <property type="protein sequence ID" value="HIW02862.1"/>
    <property type="molecule type" value="Genomic_DNA"/>
</dbReference>
<accession>A0A9D1PZY3</accession>
<evidence type="ECO:0000313" key="2">
    <source>
        <dbReference type="Proteomes" id="UP000823990"/>
    </source>
</evidence>
<organism evidence="1 2">
    <name type="scientific">Candidatus Protoclostridium stercorigallinarum</name>
    <dbReference type="NCBI Taxonomy" id="2838741"/>
    <lineage>
        <taxon>Bacteria</taxon>
        <taxon>Bacillati</taxon>
        <taxon>Bacillota</taxon>
        <taxon>Clostridia</taxon>
        <taxon>Candidatus Protoclostridium</taxon>
    </lineage>
</organism>
<dbReference type="Proteomes" id="UP000823990">
    <property type="component" value="Unassembled WGS sequence"/>
</dbReference>
<sequence>MRISELIGSRVLSLAGAKICGVVCGVRLSSDLKRVKAAEVFPESDDGCDRRFLDIRRVRSVGADTVTIVSESALTDSAPAFSPSPVNLPAFSETGEPLGRITDIVTDGWTVTALCTPEETFSLRDVLSRSGELIVFRAPGSHTRLPRARKTPQPKSTVTEVPAAVPEPVYPERYAYLLGKRPAEEVTDTSGARIAEAGDVVTAGVIAEARDRGAIARLTASCLKRVSP</sequence>